<dbReference type="GO" id="GO:0015648">
    <property type="term" value="F:lipid-linked peptidoglycan transporter activity"/>
    <property type="evidence" value="ECO:0007669"/>
    <property type="project" value="TreeGrafter"/>
</dbReference>
<feature type="transmembrane region" description="Helical" evidence="22">
    <location>
        <begin position="66"/>
        <end position="84"/>
    </location>
</feature>
<evidence type="ECO:0000256" key="21">
    <source>
        <dbReference type="ARBA" id="ARBA00049966"/>
    </source>
</evidence>
<evidence type="ECO:0000313" key="23">
    <source>
        <dbReference type="EMBL" id="CAA7602031.1"/>
    </source>
</evidence>
<evidence type="ECO:0000256" key="4">
    <source>
        <dbReference type="ARBA" id="ARBA00022618"/>
    </source>
</evidence>
<dbReference type="EC" id="2.4.99.28" evidence="19"/>
<proteinExistence type="inferred from homology"/>
<feature type="transmembrane region" description="Helical" evidence="22">
    <location>
        <begin position="91"/>
        <end position="112"/>
    </location>
</feature>
<dbReference type="GO" id="GO:0005886">
    <property type="term" value="C:plasma membrane"/>
    <property type="evidence" value="ECO:0007669"/>
    <property type="project" value="UniProtKB-SubCell"/>
</dbReference>
<dbReference type="Proteomes" id="UP001071230">
    <property type="component" value="Unassembled WGS sequence"/>
</dbReference>
<evidence type="ECO:0000256" key="15">
    <source>
        <dbReference type="ARBA" id="ARBA00033270"/>
    </source>
</evidence>
<evidence type="ECO:0000256" key="1">
    <source>
        <dbReference type="ARBA" id="ARBA00004651"/>
    </source>
</evidence>
<keyword evidence="9" id="KW-0573">Peptidoglycan synthesis</keyword>
<comment type="subcellular location">
    <subcellularLocation>
        <location evidence="1">Cell membrane</location>
        <topology evidence="1">Multi-pass membrane protein</topology>
    </subcellularLocation>
</comment>
<keyword evidence="4" id="KW-0132">Cell division</keyword>
<feature type="transmembrane region" description="Helical" evidence="22">
    <location>
        <begin position="283"/>
        <end position="304"/>
    </location>
</feature>
<keyword evidence="13" id="KW-0961">Cell wall biogenesis/degradation</keyword>
<evidence type="ECO:0000313" key="24">
    <source>
        <dbReference type="EMBL" id="CEJ08126.1"/>
    </source>
</evidence>
<organism evidence="23">
    <name type="scientific">Acididesulfobacillus acetoxydans</name>
    <dbReference type="NCBI Taxonomy" id="1561005"/>
    <lineage>
        <taxon>Bacteria</taxon>
        <taxon>Bacillati</taxon>
        <taxon>Bacillota</taxon>
        <taxon>Clostridia</taxon>
        <taxon>Eubacteriales</taxon>
        <taxon>Peptococcaceae</taxon>
        <taxon>Acididesulfobacillus</taxon>
    </lineage>
</organism>
<evidence type="ECO:0000256" key="13">
    <source>
        <dbReference type="ARBA" id="ARBA00023316"/>
    </source>
</evidence>
<evidence type="ECO:0000256" key="3">
    <source>
        <dbReference type="ARBA" id="ARBA00022475"/>
    </source>
</evidence>
<evidence type="ECO:0000256" key="2">
    <source>
        <dbReference type="ARBA" id="ARBA00004752"/>
    </source>
</evidence>
<dbReference type="KEGG" id="aacx:DEACI_2703"/>
<dbReference type="PROSITE" id="PS00428">
    <property type="entry name" value="FTSW_RODA_SPOVE"/>
    <property type="match status" value="1"/>
</dbReference>
<dbReference type="PANTHER" id="PTHR30474:SF2">
    <property type="entry name" value="PEPTIDOGLYCAN GLYCOSYLTRANSFERASE FTSW-RELATED"/>
    <property type="match status" value="1"/>
</dbReference>
<dbReference type="AlphaFoldDB" id="A0A8S0WZL8"/>
<evidence type="ECO:0000256" key="12">
    <source>
        <dbReference type="ARBA" id="ARBA00023306"/>
    </source>
</evidence>
<feature type="transmembrane region" description="Helical" evidence="22">
    <location>
        <begin position="197"/>
        <end position="214"/>
    </location>
</feature>
<evidence type="ECO:0000256" key="17">
    <source>
        <dbReference type="ARBA" id="ARBA00041185"/>
    </source>
</evidence>
<keyword evidence="12" id="KW-0131">Cell cycle</keyword>
<dbReference type="GO" id="GO:0008360">
    <property type="term" value="P:regulation of cell shape"/>
    <property type="evidence" value="ECO:0007669"/>
    <property type="project" value="UniProtKB-KW"/>
</dbReference>
<dbReference type="InterPro" id="IPR013437">
    <property type="entry name" value="FtsW"/>
</dbReference>
<sequence length="394" mass="42724">MQERRQNRTRANKRVLPAPQGLDFALVFLSVALLAFGLIMVLSSGAVNAFDITHDSYYYLFQQLKWTGLGGALAVIAVMVPFTFWRRLAGVGMLVTYVLLILVLYTHAGIVTSGSARWLRIAGLSIQPSEIAKLSVILFFAHTLERYPARKLRDLAVPLAALLPVLFLIYKQPDLGTMLVLLFTAGAMFLQTDLAAGWFAVALPAAGILGTILVRHQPYQWKRILVWLNPWAYPNAGYQITNAEIALGSGGLFGVGLGRSMQKYGFLPANHTDTIFAIVGEELGLAGALALIILFALWIVRGFQIARSCPDRFGRLLAFGITSSLAVQAAMNLAVVTGVIPVTGVTLPLISYGGNSLLITLVELGILLNISRYRTLPQSRKSAGRTSGHSGLSQ</sequence>
<evidence type="ECO:0000313" key="25">
    <source>
        <dbReference type="Proteomes" id="UP001071230"/>
    </source>
</evidence>
<feature type="transmembrane region" description="Helical" evidence="22">
    <location>
        <begin position="352"/>
        <end position="371"/>
    </location>
</feature>
<gene>
    <name evidence="24" type="ORF">DEACI_2601</name>
    <name evidence="23" type="ORF">DEACI_2703</name>
</gene>
<evidence type="ECO:0000256" key="7">
    <source>
        <dbReference type="ARBA" id="ARBA00022692"/>
    </source>
</evidence>
<evidence type="ECO:0000256" key="6">
    <source>
        <dbReference type="ARBA" id="ARBA00022679"/>
    </source>
</evidence>
<dbReference type="GO" id="GO:0051301">
    <property type="term" value="P:cell division"/>
    <property type="evidence" value="ECO:0007669"/>
    <property type="project" value="UniProtKB-KW"/>
</dbReference>
<keyword evidence="3" id="KW-1003">Cell membrane</keyword>
<accession>A0A8S0WZL8</accession>
<feature type="transmembrane region" description="Helical" evidence="22">
    <location>
        <begin position="21"/>
        <end position="46"/>
    </location>
</feature>
<evidence type="ECO:0000256" key="16">
    <source>
        <dbReference type="ARBA" id="ARBA00038053"/>
    </source>
</evidence>
<keyword evidence="6" id="KW-0808">Transferase</keyword>
<dbReference type="InterPro" id="IPR018365">
    <property type="entry name" value="Cell_cycle_FtsW-rel_CS"/>
</dbReference>
<dbReference type="Proteomes" id="UP000836597">
    <property type="component" value="Chromosome"/>
</dbReference>
<evidence type="ECO:0000256" key="19">
    <source>
        <dbReference type="ARBA" id="ARBA00044770"/>
    </source>
</evidence>
<dbReference type="NCBIfam" id="TIGR02614">
    <property type="entry name" value="ftsW"/>
    <property type="match status" value="1"/>
</dbReference>
<evidence type="ECO:0000256" key="9">
    <source>
        <dbReference type="ARBA" id="ARBA00022984"/>
    </source>
</evidence>
<keyword evidence="11 22" id="KW-0472">Membrane</keyword>
<dbReference type="Pfam" id="PF01098">
    <property type="entry name" value="FTSW_RODA_SPOVE"/>
    <property type="match status" value="1"/>
</dbReference>
<keyword evidence="7 22" id="KW-0812">Transmembrane</keyword>
<name>A0A8S0WZL8_9FIRM</name>
<evidence type="ECO:0000256" key="11">
    <source>
        <dbReference type="ARBA" id="ARBA00023136"/>
    </source>
</evidence>
<evidence type="ECO:0000256" key="5">
    <source>
        <dbReference type="ARBA" id="ARBA00022676"/>
    </source>
</evidence>
<comment type="function">
    <text evidence="21">Peptidoglycan polymerase that is essential for cell division.</text>
</comment>
<comment type="catalytic activity">
    <reaction evidence="20">
        <text>[GlcNAc-(1-&gt;4)-Mur2Ac(oyl-L-Ala-gamma-D-Glu-L-Lys-D-Ala-D-Ala)](n)-di-trans,octa-cis-undecaprenyl diphosphate + beta-D-GlcNAc-(1-&gt;4)-Mur2Ac(oyl-L-Ala-gamma-D-Glu-L-Lys-D-Ala-D-Ala)-di-trans,octa-cis-undecaprenyl diphosphate = [GlcNAc-(1-&gt;4)-Mur2Ac(oyl-L-Ala-gamma-D-Glu-L-Lys-D-Ala-D-Ala)](n+1)-di-trans,octa-cis-undecaprenyl diphosphate + di-trans,octa-cis-undecaprenyl diphosphate + H(+)</text>
        <dbReference type="Rhea" id="RHEA:23708"/>
        <dbReference type="Rhea" id="RHEA-COMP:9602"/>
        <dbReference type="Rhea" id="RHEA-COMP:9603"/>
        <dbReference type="ChEBI" id="CHEBI:15378"/>
        <dbReference type="ChEBI" id="CHEBI:58405"/>
        <dbReference type="ChEBI" id="CHEBI:60033"/>
        <dbReference type="ChEBI" id="CHEBI:78435"/>
        <dbReference type="EC" id="2.4.99.28"/>
    </reaction>
</comment>
<reference evidence="24" key="1">
    <citation type="submission" date="2014-11" db="EMBL/GenBank/DDBJ databases">
        <authorList>
            <person name="Hornung B.V."/>
        </authorList>
    </citation>
    <scope>NUCLEOTIDE SEQUENCE</scope>
    <source>
        <strain evidence="24">INE</strain>
    </source>
</reference>
<protein>
    <recommendedName>
        <fullName evidence="17">Probable peptidoglycan glycosyltransferase FtsW</fullName>
        <ecNumber evidence="19">2.4.99.28</ecNumber>
    </recommendedName>
    <alternativeName>
        <fullName evidence="18">Cell division protein FtsW</fullName>
    </alternativeName>
    <alternativeName>
        <fullName evidence="15">Cell wall polymerase</fullName>
    </alternativeName>
    <alternativeName>
        <fullName evidence="14">Peptidoglycan polymerase</fullName>
    </alternativeName>
</protein>
<dbReference type="GO" id="GO:0071555">
    <property type="term" value="P:cell wall organization"/>
    <property type="evidence" value="ECO:0007669"/>
    <property type="project" value="UniProtKB-KW"/>
</dbReference>
<evidence type="ECO:0000256" key="18">
    <source>
        <dbReference type="ARBA" id="ARBA00041418"/>
    </source>
</evidence>
<keyword evidence="25" id="KW-1185">Reference proteome</keyword>
<dbReference type="GO" id="GO:0032153">
    <property type="term" value="C:cell division site"/>
    <property type="evidence" value="ECO:0007669"/>
    <property type="project" value="TreeGrafter"/>
</dbReference>
<comment type="pathway">
    <text evidence="2">Cell wall biogenesis; peptidoglycan biosynthesis.</text>
</comment>
<evidence type="ECO:0000256" key="20">
    <source>
        <dbReference type="ARBA" id="ARBA00049902"/>
    </source>
</evidence>
<comment type="similarity">
    <text evidence="16">Belongs to the SEDS family. FtsW subfamily.</text>
</comment>
<keyword evidence="5" id="KW-0328">Glycosyltransferase</keyword>
<evidence type="ECO:0000256" key="10">
    <source>
        <dbReference type="ARBA" id="ARBA00022989"/>
    </source>
</evidence>
<dbReference type="GO" id="GO:0008955">
    <property type="term" value="F:peptidoglycan glycosyltransferase activity"/>
    <property type="evidence" value="ECO:0007669"/>
    <property type="project" value="UniProtKB-EC"/>
</dbReference>
<dbReference type="RefSeq" id="WP_240985471.1">
    <property type="nucleotide sequence ID" value="NZ_CDGJ01000078.1"/>
</dbReference>
<dbReference type="GO" id="GO:0009252">
    <property type="term" value="P:peptidoglycan biosynthetic process"/>
    <property type="evidence" value="ECO:0007669"/>
    <property type="project" value="UniProtKB-KW"/>
</dbReference>
<keyword evidence="10 22" id="KW-1133">Transmembrane helix</keyword>
<dbReference type="EMBL" id="LR746496">
    <property type="protein sequence ID" value="CAA7602031.1"/>
    <property type="molecule type" value="Genomic_DNA"/>
</dbReference>
<dbReference type="PANTHER" id="PTHR30474">
    <property type="entry name" value="CELL CYCLE PROTEIN"/>
    <property type="match status" value="1"/>
</dbReference>
<evidence type="ECO:0000256" key="8">
    <source>
        <dbReference type="ARBA" id="ARBA00022960"/>
    </source>
</evidence>
<keyword evidence="8" id="KW-0133">Cell shape</keyword>
<feature type="transmembrane region" description="Helical" evidence="22">
    <location>
        <begin position="316"/>
        <end position="340"/>
    </location>
</feature>
<evidence type="ECO:0000256" key="14">
    <source>
        <dbReference type="ARBA" id="ARBA00032370"/>
    </source>
</evidence>
<dbReference type="InterPro" id="IPR001182">
    <property type="entry name" value="FtsW/RodA"/>
</dbReference>
<reference evidence="23" key="2">
    <citation type="submission" date="2020-01" db="EMBL/GenBank/DDBJ databases">
        <authorList>
            <person name="Hornung B."/>
        </authorList>
    </citation>
    <scope>NUCLEOTIDE SEQUENCE</scope>
    <source>
        <strain evidence="23">PacBioINE</strain>
    </source>
</reference>
<evidence type="ECO:0000256" key="22">
    <source>
        <dbReference type="SAM" id="Phobius"/>
    </source>
</evidence>
<dbReference type="EMBL" id="CDGJ01000078">
    <property type="protein sequence ID" value="CEJ08126.1"/>
    <property type="molecule type" value="Genomic_DNA"/>
</dbReference>